<keyword evidence="3" id="KW-0378">Hydrolase</keyword>
<dbReference type="InParanoid" id="A0A200PMM4"/>
<dbReference type="GO" id="GO:0016787">
    <property type="term" value="F:hydrolase activity"/>
    <property type="evidence" value="ECO:0007669"/>
    <property type="project" value="UniProtKB-KW"/>
</dbReference>
<dbReference type="InterPro" id="IPR013094">
    <property type="entry name" value="AB_hydrolase_3"/>
</dbReference>
<comment type="caution">
    <text evidence="3">The sequence shown here is derived from an EMBL/GenBank/DDBJ whole genome shotgun (WGS) entry which is preliminary data.</text>
</comment>
<protein>
    <submittedName>
        <fullName evidence="3">Alpha/beta hydrolase fold-3</fullName>
    </submittedName>
</protein>
<evidence type="ECO:0000259" key="2">
    <source>
        <dbReference type="Pfam" id="PF07859"/>
    </source>
</evidence>
<accession>A0A200PMM4</accession>
<dbReference type="Proteomes" id="UP000195402">
    <property type="component" value="Unassembled WGS sequence"/>
</dbReference>
<evidence type="ECO:0000313" key="4">
    <source>
        <dbReference type="Proteomes" id="UP000195402"/>
    </source>
</evidence>
<reference evidence="3 4" key="1">
    <citation type="journal article" date="2017" name="Mol. Plant">
        <title>The Genome of Medicinal Plant Macleaya cordata Provides New Insights into Benzylisoquinoline Alkaloids Metabolism.</title>
        <authorList>
            <person name="Liu X."/>
            <person name="Liu Y."/>
            <person name="Huang P."/>
            <person name="Ma Y."/>
            <person name="Qing Z."/>
            <person name="Tang Q."/>
            <person name="Cao H."/>
            <person name="Cheng P."/>
            <person name="Zheng Y."/>
            <person name="Yuan Z."/>
            <person name="Zhou Y."/>
            <person name="Liu J."/>
            <person name="Tang Z."/>
            <person name="Zhuo Y."/>
            <person name="Zhang Y."/>
            <person name="Yu L."/>
            <person name="Huang J."/>
            <person name="Yang P."/>
            <person name="Peng Q."/>
            <person name="Zhang J."/>
            <person name="Jiang W."/>
            <person name="Zhang Z."/>
            <person name="Lin K."/>
            <person name="Ro D.K."/>
            <person name="Chen X."/>
            <person name="Xiong X."/>
            <person name="Shang Y."/>
            <person name="Huang S."/>
            <person name="Zeng J."/>
        </authorList>
    </citation>
    <scope>NUCLEOTIDE SEQUENCE [LARGE SCALE GENOMIC DNA]</scope>
    <source>
        <strain evidence="4">cv. BLH2017</strain>
        <tissue evidence="3">Root</tissue>
    </source>
</reference>
<dbReference type="Pfam" id="PF07859">
    <property type="entry name" value="Abhydrolase_3"/>
    <property type="match status" value="1"/>
</dbReference>
<dbReference type="EMBL" id="MVGT01004437">
    <property type="protein sequence ID" value="OUZ99458.1"/>
    <property type="molecule type" value="Genomic_DNA"/>
</dbReference>
<dbReference type="InterPro" id="IPR029058">
    <property type="entry name" value="AB_hydrolase_fold"/>
</dbReference>
<organism evidence="3 4">
    <name type="scientific">Macleaya cordata</name>
    <name type="common">Five-seeded plume-poppy</name>
    <name type="synonym">Bocconia cordata</name>
    <dbReference type="NCBI Taxonomy" id="56857"/>
    <lineage>
        <taxon>Eukaryota</taxon>
        <taxon>Viridiplantae</taxon>
        <taxon>Streptophyta</taxon>
        <taxon>Embryophyta</taxon>
        <taxon>Tracheophyta</taxon>
        <taxon>Spermatophyta</taxon>
        <taxon>Magnoliopsida</taxon>
        <taxon>Ranunculales</taxon>
        <taxon>Papaveraceae</taxon>
        <taxon>Papaveroideae</taxon>
        <taxon>Macleaya</taxon>
    </lineage>
</organism>
<dbReference type="OrthoDB" id="408631at2759"/>
<keyword evidence="4" id="KW-1185">Reference proteome</keyword>
<sequence length="340" mass="38001">MADESKGKSKTSTDESEENVMTTSISPYDLLKIAPNPDGTVTRLSCLPAVPATGDNPVPSQPVVTKDITLNADKKTWVRIYRPTKLPANDKNVARLPIIVYFHTGALILFSVDTVFDNEPCTRFASELLTIVVSVEFRLAPENKLPAAYDDGEEAMLWIKKQALDPEGEPWLKDYADFSRCYVMGSSTGGTIAYNTALRSLSLKLEPVKLSGVVLNQPFFTGTKKTKSETKMVNDSVVPGSVIDLMVELILPTGSDRDHEYLNPMVKGTYRLNIKKLPRCLVRGFEGDPLLDRQMEFVRMLIREGVQVTAHFSEYGFHLVDYIDPKRHLAMLGYMKDFII</sequence>
<evidence type="ECO:0000256" key="1">
    <source>
        <dbReference type="SAM" id="MobiDB-lite"/>
    </source>
</evidence>
<dbReference type="OMA" id="CNPMLEG"/>
<dbReference type="Gene3D" id="3.40.50.1820">
    <property type="entry name" value="alpha/beta hydrolase"/>
    <property type="match status" value="1"/>
</dbReference>
<proteinExistence type="predicted"/>
<dbReference type="PANTHER" id="PTHR23024:SF212">
    <property type="entry name" value="CARBOXYLESTERASE 9-RELATED"/>
    <property type="match status" value="1"/>
</dbReference>
<evidence type="ECO:0000313" key="3">
    <source>
        <dbReference type="EMBL" id="OUZ99458.1"/>
    </source>
</evidence>
<dbReference type="SUPFAM" id="SSF53474">
    <property type="entry name" value="alpha/beta-Hydrolases"/>
    <property type="match status" value="1"/>
</dbReference>
<feature type="compositionally biased region" description="Basic and acidic residues" evidence="1">
    <location>
        <begin position="1"/>
        <end position="13"/>
    </location>
</feature>
<dbReference type="FunCoup" id="A0A200PMM4">
    <property type="interactions" value="79"/>
</dbReference>
<name>A0A200PMM4_MACCD</name>
<feature type="region of interest" description="Disordered" evidence="1">
    <location>
        <begin position="1"/>
        <end position="21"/>
    </location>
</feature>
<dbReference type="STRING" id="56857.A0A200PMM4"/>
<feature type="domain" description="Alpha/beta hydrolase fold-3" evidence="2">
    <location>
        <begin position="99"/>
        <end position="318"/>
    </location>
</feature>
<dbReference type="InterPro" id="IPR050466">
    <property type="entry name" value="Carboxylest/Gibb_receptor"/>
</dbReference>
<dbReference type="PANTHER" id="PTHR23024">
    <property type="entry name" value="ARYLACETAMIDE DEACETYLASE"/>
    <property type="match status" value="1"/>
</dbReference>
<dbReference type="AlphaFoldDB" id="A0A200PMM4"/>
<gene>
    <name evidence="3" type="ORF">BVC80_8973g2</name>
</gene>